<name>A0ABY7X0N9_9BACL</name>
<evidence type="ECO:0000313" key="13">
    <source>
        <dbReference type="Proteomes" id="UP001213680"/>
    </source>
</evidence>
<evidence type="ECO:0000259" key="11">
    <source>
        <dbReference type="Pfam" id="PF00266"/>
    </source>
</evidence>
<dbReference type="InterPro" id="IPR015424">
    <property type="entry name" value="PyrdxlP-dep_Trfase"/>
</dbReference>
<evidence type="ECO:0000256" key="9">
    <source>
        <dbReference type="ARBA" id="ARBA00050776"/>
    </source>
</evidence>
<evidence type="ECO:0000256" key="5">
    <source>
        <dbReference type="ARBA" id="ARBA00022723"/>
    </source>
</evidence>
<dbReference type="PIRSF" id="PIRSF005572">
    <property type="entry name" value="NifS"/>
    <property type="match status" value="1"/>
</dbReference>
<comment type="cofactor">
    <cofactor evidence="1 10">
        <name>pyridoxal 5'-phosphate</name>
        <dbReference type="ChEBI" id="CHEBI:597326"/>
    </cofactor>
</comment>
<organism evidence="12 13">
    <name type="scientific">Exiguobacterium marinum</name>
    <dbReference type="NCBI Taxonomy" id="273528"/>
    <lineage>
        <taxon>Bacteria</taxon>
        <taxon>Bacillati</taxon>
        <taxon>Bacillota</taxon>
        <taxon>Bacilli</taxon>
        <taxon>Bacillales</taxon>
        <taxon>Bacillales Family XII. Incertae Sedis</taxon>
        <taxon>Exiguobacterium</taxon>
    </lineage>
</organism>
<dbReference type="Pfam" id="PF00266">
    <property type="entry name" value="Aminotran_5"/>
    <property type="match status" value="1"/>
</dbReference>
<dbReference type="Proteomes" id="UP001213680">
    <property type="component" value="Chromosome"/>
</dbReference>
<evidence type="ECO:0000256" key="1">
    <source>
        <dbReference type="ARBA" id="ARBA00001933"/>
    </source>
</evidence>
<keyword evidence="13" id="KW-1185">Reference proteome</keyword>
<feature type="domain" description="Aminotransferase class V" evidence="11">
    <location>
        <begin position="3"/>
        <end position="367"/>
    </location>
</feature>
<comment type="similarity">
    <text evidence="2">Belongs to the class-V pyridoxal-phosphate-dependent aminotransferase family. NifS/IscS subfamily.</text>
</comment>
<keyword evidence="5" id="KW-0479">Metal-binding</keyword>
<sequence>MLYLDNSSTTPVYPEVLEEMLPYFLEEYGNPSSKYYSLAENSKNAVEHAREQLGKFLNCSSTELYFTSGATESNNWILKSVSSSLPDHQVITTVAEHSSNLEIANYLNAQLNIHVEYLSVDRFGRINFSELESLLKKRPTSIVSIIWGNNELGSLNDIQKASELTAQYGALFHTDATHVVGKMKINLSELNHVHFLSASAHKFNGPKGIGIAYVKKDEDGIPRKLTPLIHGGGQEQGIRGGTLAVPLIVGMGKAAEMHQVAMSKNIKKLEKLEEYLVQLLTEKFGLNIQFNSDYTNKIPGIVNVQFIGINNEVLVKQLAPVMAVSTGSACSSSKPSHVLQAIGLSLEEVRSSIRFSLSSNTELKDLNIFQEL</sequence>
<reference evidence="12 13" key="1">
    <citation type="submission" date="2023-02" db="EMBL/GenBank/DDBJ databases">
        <title>A bacterium isolated from plastisphere.</title>
        <authorList>
            <person name="Sun Y."/>
        </authorList>
    </citation>
    <scope>NUCLEOTIDE SEQUENCE [LARGE SCALE GENOMIC DNA]</scope>
    <source>
        <strain evidence="13">a-1</strain>
    </source>
</reference>
<proteinExistence type="inferred from homology"/>
<dbReference type="SUPFAM" id="SSF53383">
    <property type="entry name" value="PLP-dependent transferases"/>
    <property type="match status" value="1"/>
</dbReference>
<evidence type="ECO:0000256" key="3">
    <source>
        <dbReference type="ARBA" id="ARBA00012239"/>
    </source>
</evidence>
<evidence type="ECO:0000313" key="12">
    <source>
        <dbReference type="EMBL" id="WDH76687.1"/>
    </source>
</evidence>
<dbReference type="InterPro" id="IPR015422">
    <property type="entry name" value="PyrdxlP-dep_Trfase_small"/>
</dbReference>
<dbReference type="EMBL" id="CP118099">
    <property type="protein sequence ID" value="WDH76687.1"/>
    <property type="molecule type" value="Genomic_DNA"/>
</dbReference>
<dbReference type="InterPro" id="IPR016454">
    <property type="entry name" value="Cysteine_dSase"/>
</dbReference>
<keyword evidence="7" id="KW-0408">Iron</keyword>
<keyword evidence="8" id="KW-0411">Iron-sulfur</keyword>
<dbReference type="InterPro" id="IPR020578">
    <property type="entry name" value="Aminotrans_V_PyrdxlP_BS"/>
</dbReference>
<dbReference type="PANTHER" id="PTHR11601">
    <property type="entry name" value="CYSTEINE DESULFURYLASE FAMILY MEMBER"/>
    <property type="match status" value="1"/>
</dbReference>
<dbReference type="EC" id="2.8.1.7" evidence="3"/>
<gene>
    <name evidence="12" type="ORF">PTI97_04010</name>
</gene>
<evidence type="ECO:0000256" key="6">
    <source>
        <dbReference type="ARBA" id="ARBA00022898"/>
    </source>
</evidence>
<accession>A0ABY7X0N9</accession>
<dbReference type="Gene3D" id="3.90.1150.10">
    <property type="entry name" value="Aspartate Aminotransferase, domain 1"/>
    <property type="match status" value="1"/>
</dbReference>
<evidence type="ECO:0000256" key="10">
    <source>
        <dbReference type="RuleBase" id="RU004504"/>
    </source>
</evidence>
<evidence type="ECO:0000256" key="8">
    <source>
        <dbReference type="ARBA" id="ARBA00023014"/>
    </source>
</evidence>
<dbReference type="PROSITE" id="PS00595">
    <property type="entry name" value="AA_TRANSFER_CLASS_5"/>
    <property type="match status" value="1"/>
</dbReference>
<dbReference type="Gene3D" id="3.40.640.10">
    <property type="entry name" value="Type I PLP-dependent aspartate aminotransferase-like (Major domain)"/>
    <property type="match status" value="1"/>
</dbReference>
<dbReference type="RefSeq" id="WP_274357292.1">
    <property type="nucleotide sequence ID" value="NZ_CP118099.1"/>
</dbReference>
<evidence type="ECO:0000256" key="7">
    <source>
        <dbReference type="ARBA" id="ARBA00023004"/>
    </source>
</evidence>
<dbReference type="InterPro" id="IPR015421">
    <property type="entry name" value="PyrdxlP-dep_Trfase_major"/>
</dbReference>
<protein>
    <recommendedName>
        <fullName evidence="3">cysteine desulfurase</fullName>
        <ecNumber evidence="3">2.8.1.7</ecNumber>
    </recommendedName>
</protein>
<dbReference type="InterPro" id="IPR000192">
    <property type="entry name" value="Aminotrans_V_dom"/>
</dbReference>
<dbReference type="PANTHER" id="PTHR11601:SF34">
    <property type="entry name" value="CYSTEINE DESULFURASE"/>
    <property type="match status" value="1"/>
</dbReference>
<keyword evidence="4" id="KW-0808">Transferase</keyword>
<comment type="catalytic activity">
    <reaction evidence="9">
        <text>(sulfur carrier)-H + L-cysteine = (sulfur carrier)-SH + L-alanine</text>
        <dbReference type="Rhea" id="RHEA:43892"/>
        <dbReference type="Rhea" id="RHEA-COMP:14737"/>
        <dbReference type="Rhea" id="RHEA-COMP:14739"/>
        <dbReference type="ChEBI" id="CHEBI:29917"/>
        <dbReference type="ChEBI" id="CHEBI:35235"/>
        <dbReference type="ChEBI" id="CHEBI:57972"/>
        <dbReference type="ChEBI" id="CHEBI:64428"/>
        <dbReference type="EC" id="2.8.1.7"/>
    </reaction>
</comment>
<dbReference type="Gene3D" id="1.10.260.50">
    <property type="match status" value="1"/>
</dbReference>
<evidence type="ECO:0000256" key="4">
    <source>
        <dbReference type="ARBA" id="ARBA00022679"/>
    </source>
</evidence>
<evidence type="ECO:0000256" key="2">
    <source>
        <dbReference type="ARBA" id="ARBA00006490"/>
    </source>
</evidence>
<keyword evidence="6" id="KW-0663">Pyridoxal phosphate</keyword>